<organism evidence="2 3">
    <name type="scientific">Ramlibacter albus</name>
    <dbReference type="NCBI Taxonomy" id="2079448"/>
    <lineage>
        <taxon>Bacteria</taxon>
        <taxon>Pseudomonadati</taxon>
        <taxon>Pseudomonadota</taxon>
        <taxon>Betaproteobacteria</taxon>
        <taxon>Burkholderiales</taxon>
        <taxon>Comamonadaceae</taxon>
        <taxon>Ramlibacter</taxon>
    </lineage>
</organism>
<name>A0A923M9H5_9BURK</name>
<dbReference type="Proteomes" id="UP000596827">
    <property type="component" value="Unassembled WGS sequence"/>
</dbReference>
<accession>A0A923M9H5</accession>
<dbReference type="Pfam" id="PF11454">
    <property type="entry name" value="DUF3016"/>
    <property type="match status" value="1"/>
</dbReference>
<keyword evidence="1" id="KW-0732">Signal</keyword>
<proteinExistence type="predicted"/>
<feature type="chain" id="PRO_5037504962" evidence="1">
    <location>
        <begin position="22"/>
        <end position="155"/>
    </location>
</feature>
<reference evidence="2" key="1">
    <citation type="submission" date="2020-08" db="EMBL/GenBank/DDBJ databases">
        <title>Ramlibacter sp. GTP1 16S ribosomal RNA gene genome sequencing and assembly.</title>
        <authorList>
            <person name="Kang M."/>
        </authorList>
    </citation>
    <scope>NUCLEOTIDE SEQUENCE</scope>
    <source>
        <strain evidence="2">GTP1</strain>
    </source>
</reference>
<evidence type="ECO:0000313" key="2">
    <source>
        <dbReference type="EMBL" id="MBC5765234.1"/>
    </source>
</evidence>
<dbReference type="EMBL" id="JACORU010000004">
    <property type="protein sequence ID" value="MBC5765234.1"/>
    <property type="molecule type" value="Genomic_DNA"/>
</dbReference>
<protein>
    <submittedName>
        <fullName evidence="2">DUF3016 domain-containing protein</fullName>
    </submittedName>
</protein>
<keyword evidence="3" id="KW-1185">Reference proteome</keyword>
<gene>
    <name evidence="2" type="ORF">H8R02_12275</name>
</gene>
<dbReference type="RefSeq" id="WP_187081714.1">
    <property type="nucleotide sequence ID" value="NZ_JACORU010000004.1"/>
</dbReference>
<sequence length="155" mass="17331">MKALRLLPLAALLTLSAPVFAGPVDVTARPVPAHNDAGRTTWDAQSNLDVLGRYLKRLGTEFLRPDQVLKIEILDVDLAGTDIGGGRPRVITGGADWPKIRLRYTLETPGQPVRSGEELVQDMNYTRGLTGVRNDPLHYEKRMLRAWFRERFANV</sequence>
<comment type="caution">
    <text evidence="2">The sequence shown here is derived from an EMBL/GenBank/DDBJ whole genome shotgun (WGS) entry which is preliminary data.</text>
</comment>
<dbReference type="AlphaFoldDB" id="A0A923M9H5"/>
<evidence type="ECO:0000313" key="3">
    <source>
        <dbReference type="Proteomes" id="UP000596827"/>
    </source>
</evidence>
<evidence type="ECO:0000256" key="1">
    <source>
        <dbReference type="SAM" id="SignalP"/>
    </source>
</evidence>
<dbReference type="InterPro" id="IPR021557">
    <property type="entry name" value="DUF3016"/>
</dbReference>
<feature type="signal peptide" evidence="1">
    <location>
        <begin position="1"/>
        <end position="21"/>
    </location>
</feature>